<keyword evidence="1" id="KW-0472">Membrane</keyword>
<evidence type="ECO:0008006" key="4">
    <source>
        <dbReference type="Google" id="ProtNLM"/>
    </source>
</evidence>
<dbReference type="RefSeq" id="WP_077866173.1">
    <property type="nucleotide sequence ID" value="NZ_LZYZ01000006.1"/>
</dbReference>
<evidence type="ECO:0000313" key="3">
    <source>
        <dbReference type="Proteomes" id="UP000191154"/>
    </source>
</evidence>
<keyword evidence="1" id="KW-1133">Transmembrane helix</keyword>
<proteinExistence type="predicted"/>
<evidence type="ECO:0000256" key="1">
    <source>
        <dbReference type="SAM" id="Phobius"/>
    </source>
</evidence>
<name>A0A1S8N1S8_CLOSA</name>
<sequence length="81" mass="10000">MGRKEKRFKLKNDKIKKRTNSKYTIHLKFMYIGIVFFIFGFKFPKLFQFTIFFELIGLAFMFKNWKKINNEYEQSKLAKKK</sequence>
<dbReference type="Proteomes" id="UP000191154">
    <property type="component" value="Unassembled WGS sequence"/>
</dbReference>
<comment type="caution">
    <text evidence="2">The sequence shown here is derived from an EMBL/GenBank/DDBJ whole genome shotgun (WGS) entry which is preliminary data.</text>
</comment>
<reference evidence="2 3" key="1">
    <citation type="submission" date="2016-05" db="EMBL/GenBank/DDBJ databases">
        <title>Microbial solvent formation.</title>
        <authorList>
            <person name="Poehlein A."/>
            <person name="Montoya Solano J.D."/>
            <person name="Flitsch S."/>
            <person name="Krabben P."/>
            <person name="Duerre P."/>
            <person name="Daniel R."/>
        </authorList>
    </citation>
    <scope>NUCLEOTIDE SEQUENCE [LARGE SCALE GENOMIC DNA]</scope>
    <source>
        <strain evidence="2 3">L1-8</strain>
    </source>
</reference>
<dbReference type="EMBL" id="LZYZ01000006">
    <property type="protein sequence ID" value="OOM10469.1"/>
    <property type="molecule type" value="Genomic_DNA"/>
</dbReference>
<protein>
    <recommendedName>
        <fullName evidence="4">2TM domain-containing protein</fullName>
    </recommendedName>
</protein>
<dbReference type="AlphaFoldDB" id="A0A1S8N1S8"/>
<accession>A0A1S8N1S8</accession>
<gene>
    <name evidence="2" type="ORF">CLOSAC_30900</name>
</gene>
<evidence type="ECO:0000313" key="2">
    <source>
        <dbReference type="EMBL" id="OOM10469.1"/>
    </source>
</evidence>
<organism evidence="2 3">
    <name type="scientific">Clostridium saccharobutylicum</name>
    <dbReference type="NCBI Taxonomy" id="169679"/>
    <lineage>
        <taxon>Bacteria</taxon>
        <taxon>Bacillati</taxon>
        <taxon>Bacillota</taxon>
        <taxon>Clostridia</taxon>
        <taxon>Eubacteriales</taxon>
        <taxon>Clostridiaceae</taxon>
        <taxon>Clostridium</taxon>
    </lineage>
</organism>
<keyword evidence="1" id="KW-0812">Transmembrane</keyword>
<feature type="transmembrane region" description="Helical" evidence="1">
    <location>
        <begin position="21"/>
        <end position="40"/>
    </location>
</feature>
<feature type="transmembrane region" description="Helical" evidence="1">
    <location>
        <begin position="46"/>
        <end position="62"/>
    </location>
</feature>